<comment type="similarity">
    <text evidence="1">Belongs to the GSP E family.</text>
</comment>
<evidence type="ECO:0000256" key="1">
    <source>
        <dbReference type="ARBA" id="ARBA00006611"/>
    </source>
</evidence>
<dbReference type="Gene3D" id="3.40.50.300">
    <property type="entry name" value="P-loop containing nucleotide triphosphate hydrolases"/>
    <property type="match status" value="1"/>
</dbReference>
<name>A0A4R6Q523_9FIRM</name>
<dbReference type="InterPro" id="IPR001482">
    <property type="entry name" value="T2SS/T4SS_dom"/>
</dbReference>
<dbReference type="Pfam" id="PF00437">
    <property type="entry name" value="T2SSE"/>
    <property type="match status" value="1"/>
</dbReference>
<proteinExistence type="inferred from homology"/>
<dbReference type="Gene3D" id="3.30.450.370">
    <property type="match status" value="1"/>
</dbReference>
<evidence type="ECO:0000313" key="3">
    <source>
        <dbReference type="EMBL" id="TDP57464.1"/>
    </source>
</evidence>
<sequence>MADICEYEGTENYVETLESLILDERLDLSVKGYCELSEAVEDRLRSRLGILERLIDKEGITEIIVNGKNDIFLDGKDGLVRLDDDFESVEEIEEIIRNIAANVHREINEMNPILDARLNNGSRVNAVYKNVAAGGPALTIRKFSKERMTMAQMIEHDTLTVQCAEYLKELVECGYNIFISGGTSSGKTTFLNALSEYIPAKDRVIIVEDSLELQMDHIDNRVQMECHNANSLGKGLVSMDMLIRTSLRMRPDRIIVGEVRGREVADMLQAMNTGHDGSMSTGHGNSVRGMLRRLEAMYLMSANLPMDAIRAQIVEGIDIMVHLGRTREGRRMVLEIQELIDYSDGAYELNPLFVLNDDMELEATGNKLKNRSKLQFRGAGHGDRL</sequence>
<comment type="caution">
    <text evidence="3">The sequence shown here is derived from an EMBL/GenBank/DDBJ whole genome shotgun (WGS) entry which is preliminary data.</text>
</comment>
<dbReference type="InterPro" id="IPR027417">
    <property type="entry name" value="P-loop_NTPase"/>
</dbReference>
<dbReference type="AlphaFoldDB" id="A0A4R6Q523"/>
<evidence type="ECO:0000313" key="4">
    <source>
        <dbReference type="Proteomes" id="UP000295500"/>
    </source>
</evidence>
<accession>A0A4R6Q523</accession>
<organism evidence="3 4">
    <name type="scientific">Aminicella lysinilytica</name>
    <dbReference type="NCBI Taxonomy" id="433323"/>
    <lineage>
        <taxon>Bacteria</taxon>
        <taxon>Bacillati</taxon>
        <taxon>Bacillota</taxon>
        <taxon>Clostridia</taxon>
        <taxon>Peptostreptococcales</taxon>
        <taxon>Anaerovoracaceae</taxon>
        <taxon>Aminicella</taxon>
    </lineage>
</organism>
<dbReference type="PANTHER" id="PTHR30486:SF15">
    <property type="entry name" value="TYPE II_IV SECRETION SYSTEM ATPASE"/>
    <property type="match status" value="1"/>
</dbReference>
<gene>
    <name evidence="3" type="ORF">EV211_11214</name>
</gene>
<feature type="domain" description="Bacterial type II secretion system protein E" evidence="2">
    <location>
        <begin position="48"/>
        <end position="309"/>
    </location>
</feature>
<dbReference type="Proteomes" id="UP000295500">
    <property type="component" value="Unassembled WGS sequence"/>
</dbReference>
<dbReference type="PANTHER" id="PTHR30486">
    <property type="entry name" value="TWITCHING MOTILITY PROTEIN PILT"/>
    <property type="match status" value="1"/>
</dbReference>
<dbReference type="GO" id="GO:0016887">
    <property type="term" value="F:ATP hydrolysis activity"/>
    <property type="evidence" value="ECO:0007669"/>
    <property type="project" value="InterPro"/>
</dbReference>
<dbReference type="InterPro" id="IPR050921">
    <property type="entry name" value="T4SS_GSP_E_ATPase"/>
</dbReference>
<dbReference type="SUPFAM" id="SSF52540">
    <property type="entry name" value="P-loop containing nucleoside triphosphate hydrolases"/>
    <property type="match status" value="1"/>
</dbReference>
<dbReference type="EMBL" id="SNXO01000012">
    <property type="protein sequence ID" value="TDP57464.1"/>
    <property type="molecule type" value="Genomic_DNA"/>
</dbReference>
<keyword evidence="4" id="KW-1185">Reference proteome</keyword>
<dbReference type="CDD" id="cd01130">
    <property type="entry name" value="VirB11-like_ATPase"/>
    <property type="match status" value="1"/>
</dbReference>
<protein>
    <submittedName>
        <fullName evidence="3">Pilus assembly protein CpaF</fullName>
    </submittedName>
</protein>
<reference evidence="3 4" key="1">
    <citation type="submission" date="2019-03" db="EMBL/GenBank/DDBJ databases">
        <title>Genomic Encyclopedia of Type Strains, Phase IV (KMG-IV): sequencing the most valuable type-strain genomes for metagenomic binning, comparative biology and taxonomic classification.</title>
        <authorList>
            <person name="Goeker M."/>
        </authorList>
    </citation>
    <scope>NUCLEOTIDE SEQUENCE [LARGE SCALE GENOMIC DNA]</scope>
    <source>
        <strain evidence="3 4">DSM 28287</strain>
    </source>
</reference>
<evidence type="ECO:0000259" key="2">
    <source>
        <dbReference type="Pfam" id="PF00437"/>
    </source>
</evidence>